<keyword evidence="2 4" id="KW-0472">Membrane</keyword>
<dbReference type="EMBL" id="BAABJX010000062">
    <property type="protein sequence ID" value="GAA4849122.1"/>
    <property type="molecule type" value="Genomic_DNA"/>
</dbReference>
<dbReference type="CDD" id="cd07185">
    <property type="entry name" value="OmpA_C-like"/>
    <property type="match status" value="1"/>
</dbReference>
<name>A0ABP9DJS8_9BACT</name>
<proteinExistence type="predicted"/>
<dbReference type="InterPro" id="IPR019734">
    <property type="entry name" value="TPR_rpt"/>
</dbReference>
<evidence type="ECO:0000259" key="5">
    <source>
        <dbReference type="PROSITE" id="PS51123"/>
    </source>
</evidence>
<evidence type="ECO:0000256" key="2">
    <source>
        <dbReference type="ARBA" id="ARBA00023136"/>
    </source>
</evidence>
<reference evidence="7" key="1">
    <citation type="journal article" date="2019" name="Int. J. Syst. Evol. Microbiol.">
        <title>The Global Catalogue of Microorganisms (GCM) 10K type strain sequencing project: providing services to taxonomists for standard genome sequencing and annotation.</title>
        <authorList>
            <consortium name="The Broad Institute Genomics Platform"/>
            <consortium name="The Broad Institute Genome Sequencing Center for Infectious Disease"/>
            <person name="Wu L."/>
            <person name="Ma J."/>
        </authorList>
    </citation>
    <scope>NUCLEOTIDE SEQUENCE [LARGE SCALE GENOMIC DNA]</scope>
    <source>
        <strain evidence="7">JCM 18326</strain>
    </source>
</reference>
<dbReference type="PRINTS" id="PR01021">
    <property type="entry name" value="OMPADOMAIN"/>
</dbReference>
<dbReference type="InterPro" id="IPR006664">
    <property type="entry name" value="OMP_bac"/>
</dbReference>
<dbReference type="Proteomes" id="UP001500298">
    <property type="component" value="Unassembled WGS sequence"/>
</dbReference>
<dbReference type="InterPro" id="IPR011990">
    <property type="entry name" value="TPR-like_helical_dom_sf"/>
</dbReference>
<dbReference type="InterPro" id="IPR050330">
    <property type="entry name" value="Bact_OuterMem_StrucFunc"/>
</dbReference>
<dbReference type="SUPFAM" id="SSF48452">
    <property type="entry name" value="TPR-like"/>
    <property type="match status" value="1"/>
</dbReference>
<comment type="subcellular location">
    <subcellularLocation>
        <location evidence="1">Cell outer membrane</location>
    </subcellularLocation>
</comment>
<accession>A0ABP9DJS8</accession>
<dbReference type="Pfam" id="PF00691">
    <property type="entry name" value="OmpA"/>
    <property type="match status" value="1"/>
</dbReference>
<dbReference type="InterPro" id="IPR011659">
    <property type="entry name" value="WD40"/>
</dbReference>
<gene>
    <name evidence="6" type="ORF">GCM10023331_37230</name>
</gene>
<dbReference type="InterPro" id="IPR036737">
    <property type="entry name" value="OmpA-like_sf"/>
</dbReference>
<evidence type="ECO:0000313" key="6">
    <source>
        <dbReference type="EMBL" id="GAA4849122.1"/>
    </source>
</evidence>
<dbReference type="SUPFAM" id="SSF82171">
    <property type="entry name" value="DPP6 N-terminal domain-like"/>
    <property type="match status" value="1"/>
</dbReference>
<dbReference type="PANTHER" id="PTHR30329:SF21">
    <property type="entry name" value="LIPOPROTEIN YIAD-RELATED"/>
    <property type="match status" value="1"/>
</dbReference>
<dbReference type="InterPro" id="IPR006665">
    <property type="entry name" value="OmpA-like"/>
</dbReference>
<evidence type="ECO:0000256" key="3">
    <source>
        <dbReference type="ARBA" id="ARBA00023237"/>
    </source>
</evidence>
<dbReference type="Gene3D" id="1.25.40.10">
    <property type="entry name" value="Tetratricopeptide repeat domain"/>
    <property type="match status" value="1"/>
</dbReference>
<protein>
    <submittedName>
        <fullName evidence="6">OmpA family protein</fullName>
    </submittedName>
</protein>
<feature type="domain" description="OmpA-like" evidence="5">
    <location>
        <begin position="528"/>
        <end position="646"/>
    </location>
</feature>
<dbReference type="InterPro" id="IPR011042">
    <property type="entry name" value="6-blade_b-propeller_TolB-like"/>
</dbReference>
<dbReference type="SUPFAM" id="SSF103088">
    <property type="entry name" value="OmpA-like"/>
    <property type="match status" value="1"/>
</dbReference>
<sequence>MAIGYYSCSSPLKNGEKQFNRGKFETAIRTYNNLLEKGNLPNDKKKEVYYRIAESYRLSNRIQEAMPYYKKAKELGYVPDGVVFHYAMGLKQQGKYDQAVKLFTQYIKEGEDFDLQRRARTEVKYIEDIKKLQDPDPFIFINNCASLNTEEAEYSPVFWKDNQLVYSATRSKDLVFEGTGGGYSHLYLYEYDPLDSCQGTSAYLDSTINTPDLHEASATFSKDGQTLIFARSTYGDRKEEYKEVNLYTSTWNGSQWSTPQLMDISSPESWDGCPALSPNGKYLYFVSNREGGFGGLDIYRATKDYKGQWGSIRNMGSKINSRGNEMFPYVSEDGKLYFSSDGHPGLGGLDLMVARRKDGKIIVKNMGTPFNSPGDDFAITFRDKKHGAFTSNRQTPEAKGNDDIYFFEDRTPLLKPIRYYLAGQTVQKKDSLETTLTEVELQLINEKGEVIDRTVSDKDGKFRFTPELEIGPEYMLVSNKQNFLIDSSIYVTADKVVEQEDVKDRPEKIVDIVLQTKVDLTEDFYEKLMSEGEITLRNIYYDFNAWNIREDAAEELDKLVQFMKQHPEIKIELGSHTDDRGGDKFNQELSQKRANSAVEYLVLRGVSARRLVARGYGEEIPEIYDAQTEEEHQMNRRTTIALIQGEDVFNGNY</sequence>
<dbReference type="PANTHER" id="PTHR30329">
    <property type="entry name" value="STATOR ELEMENT OF FLAGELLAR MOTOR COMPLEX"/>
    <property type="match status" value="1"/>
</dbReference>
<dbReference type="Gene3D" id="3.30.1330.60">
    <property type="entry name" value="OmpA-like domain"/>
    <property type="match status" value="1"/>
</dbReference>
<evidence type="ECO:0000256" key="1">
    <source>
        <dbReference type="ARBA" id="ARBA00004442"/>
    </source>
</evidence>
<evidence type="ECO:0000313" key="7">
    <source>
        <dbReference type="Proteomes" id="UP001500298"/>
    </source>
</evidence>
<keyword evidence="7" id="KW-1185">Reference proteome</keyword>
<dbReference type="PROSITE" id="PS51123">
    <property type="entry name" value="OMPA_2"/>
    <property type="match status" value="1"/>
</dbReference>
<dbReference type="Pfam" id="PF13181">
    <property type="entry name" value="TPR_8"/>
    <property type="match status" value="1"/>
</dbReference>
<organism evidence="6 7">
    <name type="scientific">Algivirga pacifica</name>
    <dbReference type="NCBI Taxonomy" id="1162670"/>
    <lineage>
        <taxon>Bacteria</taxon>
        <taxon>Pseudomonadati</taxon>
        <taxon>Bacteroidota</taxon>
        <taxon>Cytophagia</taxon>
        <taxon>Cytophagales</taxon>
        <taxon>Flammeovirgaceae</taxon>
        <taxon>Algivirga</taxon>
    </lineage>
</organism>
<keyword evidence="3" id="KW-0998">Cell outer membrane</keyword>
<dbReference type="Pfam" id="PF07676">
    <property type="entry name" value="PD40"/>
    <property type="match status" value="3"/>
</dbReference>
<evidence type="ECO:0000256" key="4">
    <source>
        <dbReference type="PROSITE-ProRule" id="PRU00473"/>
    </source>
</evidence>
<comment type="caution">
    <text evidence="6">The sequence shown here is derived from an EMBL/GenBank/DDBJ whole genome shotgun (WGS) entry which is preliminary data.</text>
</comment>
<dbReference type="Gene3D" id="2.120.10.30">
    <property type="entry name" value="TolB, C-terminal domain"/>
    <property type="match status" value="1"/>
</dbReference>